<dbReference type="PANTHER" id="PTHR11986">
    <property type="entry name" value="AMINOTRANSFERASE CLASS III"/>
    <property type="match status" value="1"/>
</dbReference>
<dbReference type="PIRSF" id="PIRSF000521">
    <property type="entry name" value="Transaminase_4ab_Lys_Orn"/>
    <property type="match status" value="1"/>
</dbReference>
<dbReference type="EMBL" id="JAAGOA010000017">
    <property type="protein sequence ID" value="NEE02819.1"/>
    <property type="molecule type" value="Genomic_DNA"/>
</dbReference>
<gene>
    <name evidence="6" type="ORF">G1H10_21885</name>
</gene>
<comment type="cofactor">
    <cofactor evidence="1">
        <name>pyridoxal 5'-phosphate</name>
        <dbReference type="ChEBI" id="CHEBI:597326"/>
    </cofactor>
</comment>
<reference evidence="6 7" key="1">
    <citation type="submission" date="2020-02" db="EMBL/GenBank/DDBJ databases">
        <authorList>
            <person name="Li X.-J."/>
            <person name="Han X.-M."/>
        </authorList>
    </citation>
    <scope>NUCLEOTIDE SEQUENCE [LARGE SCALE GENOMIC DNA]</scope>
    <source>
        <strain evidence="6 7">CCTCC AB 2017055</strain>
    </source>
</reference>
<organism evidence="6 7">
    <name type="scientific">Phytoactinopolyspora halotolerans</name>
    <dbReference type="NCBI Taxonomy" id="1981512"/>
    <lineage>
        <taxon>Bacteria</taxon>
        <taxon>Bacillati</taxon>
        <taxon>Actinomycetota</taxon>
        <taxon>Actinomycetes</taxon>
        <taxon>Jiangellales</taxon>
        <taxon>Jiangellaceae</taxon>
        <taxon>Phytoactinopolyspora</taxon>
    </lineage>
</organism>
<evidence type="ECO:0000256" key="2">
    <source>
        <dbReference type="ARBA" id="ARBA00022576"/>
    </source>
</evidence>
<dbReference type="Gene3D" id="3.90.1150.10">
    <property type="entry name" value="Aspartate Aminotransferase, domain 1"/>
    <property type="match status" value="1"/>
</dbReference>
<dbReference type="InterPro" id="IPR015424">
    <property type="entry name" value="PyrdxlP-dep_Trfase"/>
</dbReference>
<dbReference type="InterPro" id="IPR005814">
    <property type="entry name" value="Aminotrans_3"/>
</dbReference>
<dbReference type="PROSITE" id="PS00600">
    <property type="entry name" value="AA_TRANSFER_CLASS_3"/>
    <property type="match status" value="1"/>
</dbReference>
<protein>
    <submittedName>
        <fullName evidence="6">Aspartate aminotransferase family protein</fullName>
    </submittedName>
</protein>
<evidence type="ECO:0000313" key="7">
    <source>
        <dbReference type="Proteomes" id="UP000475214"/>
    </source>
</evidence>
<dbReference type="InterPro" id="IPR049704">
    <property type="entry name" value="Aminotrans_3_PPA_site"/>
</dbReference>
<keyword evidence="2 6" id="KW-0032">Aminotransferase</keyword>
<evidence type="ECO:0000256" key="4">
    <source>
        <dbReference type="ARBA" id="ARBA00022898"/>
    </source>
</evidence>
<evidence type="ECO:0000256" key="5">
    <source>
        <dbReference type="RuleBase" id="RU003560"/>
    </source>
</evidence>
<dbReference type="FunFam" id="3.40.640.10:FF:000004">
    <property type="entry name" value="Acetylornithine aminotransferase"/>
    <property type="match status" value="1"/>
</dbReference>
<keyword evidence="4 5" id="KW-0663">Pyridoxal phosphate</keyword>
<dbReference type="PANTHER" id="PTHR11986:SF79">
    <property type="entry name" value="ACETYLORNITHINE AMINOTRANSFERASE, MITOCHONDRIAL"/>
    <property type="match status" value="1"/>
</dbReference>
<evidence type="ECO:0000256" key="3">
    <source>
        <dbReference type="ARBA" id="ARBA00022679"/>
    </source>
</evidence>
<dbReference type="AlphaFoldDB" id="A0A6L9SCT6"/>
<dbReference type="GO" id="GO:0030170">
    <property type="term" value="F:pyridoxal phosphate binding"/>
    <property type="evidence" value="ECO:0007669"/>
    <property type="project" value="InterPro"/>
</dbReference>
<dbReference type="Gene3D" id="3.40.640.10">
    <property type="entry name" value="Type I PLP-dependent aspartate aminotransferase-like (Major domain)"/>
    <property type="match status" value="1"/>
</dbReference>
<evidence type="ECO:0000256" key="1">
    <source>
        <dbReference type="ARBA" id="ARBA00001933"/>
    </source>
</evidence>
<dbReference type="GO" id="GO:0042802">
    <property type="term" value="F:identical protein binding"/>
    <property type="evidence" value="ECO:0007669"/>
    <property type="project" value="TreeGrafter"/>
</dbReference>
<keyword evidence="3 6" id="KW-0808">Transferase</keyword>
<proteinExistence type="inferred from homology"/>
<dbReference type="InterPro" id="IPR015422">
    <property type="entry name" value="PyrdxlP-dep_Trfase_small"/>
</dbReference>
<sequence length="425" mass="44938">MLPASRVTARRLEAMDLPDVLHPFAKPSNRDFLTITEGDGAVVRDSAGREYIDAMASLWYCNVGHGRTEIIEAVTEQLRRLDAFHTFDIFTNPPAEELASELVALAPGDGFRVFYTGSGSESVDSAIKLARAAHARAGRPGRRLIVSRTPSYHGVTYGGLTATGIPANQEHFGPLVDDIVQVPYDDAEAVEKVARERPGELAAVIAEPVVGAAGVYPPPPGYLTELRRICDEHGAWLIADEVICGFGRLGQWWGSQHYGVRPDLVTFAKGVTSGYIPLGGVLVGPAVRGPLEADPDFVLRHGHTYSGHPVACAAGIAALGITRAENLPARAPGIGERLAAGLSEIAEQGLVAEARGAGAMWAVGMHPHVSAVAVRDALLQHGVIARAIGDATVSFCPPLVITEEQLDTCVAALRAALEEVIGAAR</sequence>
<dbReference type="InterPro" id="IPR015421">
    <property type="entry name" value="PyrdxlP-dep_Trfase_major"/>
</dbReference>
<dbReference type="SUPFAM" id="SSF53383">
    <property type="entry name" value="PLP-dependent transferases"/>
    <property type="match status" value="1"/>
</dbReference>
<dbReference type="Pfam" id="PF00202">
    <property type="entry name" value="Aminotran_3"/>
    <property type="match status" value="1"/>
</dbReference>
<dbReference type="Proteomes" id="UP000475214">
    <property type="component" value="Unassembled WGS sequence"/>
</dbReference>
<accession>A0A6L9SCT6</accession>
<evidence type="ECO:0000313" key="6">
    <source>
        <dbReference type="EMBL" id="NEE02819.1"/>
    </source>
</evidence>
<name>A0A6L9SCT6_9ACTN</name>
<dbReference type="CDD" id="cd00610">
    <property type="entry name" value="OAT_like"/>
    <property type="match status" value="1"/>
</dbReference>
<dbReference type="GO" id="GO:0008483">
    <property type="term" value="F:transaminase activity"/>
    <property type="evidence" value="ECO:0007669"/>
    <property type="project" value="UniProtKB-KW"/>
</dbReference>
<keyword evidence="7" id="KW-1185">Reference proteome</keyword>
<comment type="caution">
    <text evidence="6">The sequence shown here is derived from an EMBL/GenBank/DDBJ whole genome shotgun (WGS) entry which is preliminary data.</text>
</comment>
<dbReference type="InterPro" id="IPR050103">
    <property type="entry name" value="Class-III_PLP-dep_AT"/>
</dbReference>
<comment type="similarity">
    <text evidence="5">Belongs to the class-III pyridoxal-phosphate-dependent aminotransferase family.</text>
</comment>